<keyword evidence="3" id="KW-0863">Zinc-finger</keyword>
<dbReference type="SMART" id="SM00249">
    <property type="entry name" value="PHD"/>
    <property type="match status" value="5"/>
</dbReference>
<dbReference type="InterPro" id="IPR004146">
    <property type="entry name" value="DC1"/>
</dbReference>
<dbReference type="SUPFAM" id="SSF57889">
    <property type="entry name" value="Cysteine-rich domain"/>
    <property type="match status" value="6"/>
</dbReference>
<evidence type="ECO:0000256" key="5">
    <source>
        <dbReference type="SAM" id="Coils"/>
    </source>
</evidence>
<evidence type="ECO:0000256" key="2">
    <source>
        <dbReference type="ARBA" id="ARBA00022737"/>
    </source>
</evidence>
<dbReference type="InterPro" id="IPR002219">
    <property type="entry name" value="PKC_DAG/PE"/>
</dbReference>
<proteinExistence type="predicted"/>
<feature type="domain" description="Phorbol-ester/DAG-type" evidence="6">
    <location>
        <begin position="18"/>
        <end position="74"/>
    </location>
</feature>
<organism evidence="7 8">
    <name type="scientific">Hevea brasiliensis</name>
    <name type="common">Para rubber tree</name>
    <name type="synonym">Siphonia brasiliensis</name>
    <dbReference type="NCBI Taxonomy" id="3981"/>
    <lineage>
        <taxon>Eukaryota</taxon>
        <taxon>Viridiplantae</taxon>
        <taxon>Streptophyta</taxon>
        <taxon>Embryophyta</taxon>
        <taxon>Tracheophyta</taxon>
        <taxon>Spermatophyta</taxon>
        <taxon>Magnoliopsida</taxon>
        <taxon>eudicotyledons</taxon>
        <taxon>Gunneridae</taxon>
        <taxon>Pentapetalae</taxon>
        <taxon>rosids</taxon>
        <taxon>fabids</taxon>
        <taxon>Malpighiales</taxon>
        <taxon>Euphorbiaceae</taxon>
        <taxon>Crotonoideae</taxon>
        <taxon>Micrandreae</taxon>
        <taxon>Hevea</taxon>
    </lineage>
</organism>
<evidence type="ECO:0000313" key="7">
    <source>
        <dbReference type="EMBL" id="KAJ9173355.1"/>
    </source>
</evidence>
<feature type="coiled-coil region" evidence="5">
    <location>
        <begin position="698"/>
        <end position="729"/>
    </location>
</feature>
<dbReference type="InterPro" id="IPR046349">
    <property type="entry name" value="C1-like_sf"/>
</dbReference>
<keyword evidence="4" id="KW-0862">Zinc</keyword>
<dbReference type="SMART" id="SM00109">
    <property type="entry name" value="C1"/>
    <property type="match status" value="6"/>
</dbReference>
<keyword evidence="8" id="KW-1185">Reference proteome</keyword>
<dbReference type="Pfam" id="PF03107">
    <property type="entry name" value="C1_2"/>
    <property type="match status" value="4"/>
</dbReference>
<evidence type="ECO:0000256" key="3">
    <source>
        <dbReference type="ARBA" id="ARBA00022771"/>
    </source>
</evidence>
<protein>
    <recommendedName>
        <fullName evidence="6">Phorbol-ester/DAG-type domain-containing protein</fullName>
    </recommendedName>
</protein>
<keyword evidence="2" id="KW-0677">Repeat</keyword>
<comment type="caution">
    <text evidence="7">The sequence shown here is derived from an EMBL/GenBank/DDBJ whole genome shotgun (WGS) entry which is preliminary data.</text>
</comment>
<evidence type="ECO:0000256" key="1">
    <source>
        <dbReference type="ARBA" id="ARBA00022723"/>
    </source>
</evidence>
<dbReference type="Gene3D" id="3.30.60.20">
    <property type="match status" value="1"/>
</dbReference>
<evidence type="ECO:0000256" key="4">
    <source>
        <dbReference type="ARBA" id="ARBA00022833"/>
    </source>
</evidence>
<dbReference type="Proteomes" id="UP001174677">
    <property type="component" value="Chromosome 9"/>
</dbReference>
<dbReference type="EMBL" id="JARPOI010000009">
    <property type="protein sequence ID" value="KAJ9173355.1"/>
    <property type="molecule type" value="Genomic_DNA"/>
</dbReference>
<dbReference type="PROSITE" id="PS50081">
    <property type="entry name" value="ZF_DAG_PE_2"/>
    <property type="match status" value="2"/>
</dbReference>
<keyword evidence="5" id="KW-0175">Coiled coil</keyword>
<dbReference type="PANTHER" id="PTHR46288:SF27">
    <property type="entry name" value="CYSTEINE_HISTIDINE-RICH C1 DOMAIN FAMILY PROTEIN"/>
    <property type="match status" value="1"/>
</dbReference>
<dbReference type="InterPro" id="IPR001965">
    <property type="entry name" value="Znf_PHD"/>
</dbReference>
<evidence type="ECO:0000313" key="8">
    <source>
        <dbReference type="Proteomes" id="UP001174677"/>
    </source>
</evidence>
<evidence type="ECO:0000259" key="6">
    <source>
        <dbReference type="PROSITE" id="PS50081"/>
    </source>
</evidence>
<name>A0ABQ9M1F6_HEVBR</name>
<reference evidence="7" key="1">
    <citation type="journal article" date="2023" name="Plant Biotechnol. J.">
        <title>Chromosome-level wild Hevea brasiliensis genome provides new tools for genomic-assisted breeding and valuable loci to elevate rubber yield.</title>
        <authorList>
            <person name="Cheng H."/>
            <person name="Song X."/>
            <person name="Hu Y."/>
            <person name="Wu T."/>
            <person name="Yang Q."/>
            <person name="An Z."/>
            <person name="Feng S."/>
            <person name="Deng Z."/>
            <person name="Wu W."/>
            <person name="Zeng X."/>
            <person name="Tu M."/>
            <person name="Wang X."/>
            <person name="Huang H."/>
        </authorList>
    </citation>
    <scope>NUCLEOTIDE SEQUENCE</scope>
    <source>
        <strain evidence="7">MT/VB/25A 57/8</strain>
    </source>
</reference>
<dbReference type="PANTHER" id="PTHR46288">
    <property type="entry name" value="PHORBOL-ESTER/DAG-TYPE DOMAIN-CONTAINING PROTEIN"/>
    <property type="match status" value="1"/>
</dbReference>
<feature type="coiled-coil region" evidence="5">
    <location>
        <begin position="907"/>
        <end position="941"/>
    </location>
</feature>
<keyword evidence="1" id="KW-0479">Metal-binding</keyword>
<gene>
    <name evidence="7" type="ORF">P3X46_016501</name>
</gene>
<feature type="domain" description="Phorbol-ester/DAG-type" evidence="6">
    <location>
        <begin position="132"/>
        <end position="186"/>
    </location>
</feature>
<sequence>MIEMSFYGKRRFKYFLHRHDLEHLEKEDVPKGVFCKGCNRHILGHAYSCSRCEFYLHPSCAELLQEINHFFHQCVLTLKIFSSSFTCNACYQARSGFAYVCETCRVNFDPECVHQLSTMKSEDGDGRIEHFSHHHPLKDYEAEALCHICGQLCSGPAWGCSQCNFYLHKYCMKILPRRIKHWFHSCPLTFLTLPDYRCVVCLKTGSGLIFRCLKCRFELCVECCLMSVIKSNRSSKHPGEIQHFFHSCPLILKISSSFTCNGCLGHRSDFTYWCQHCDFYLDLMCARTFAIKSEGEEKKIQHFSHWHPLEPFEKMEDYEVLCVVCGNPSSDPTYCCSRCKFYIHKSCMDTLPQKIQRFFHPCPLILLNTPHSYQCAACDENCLPGLTFCCGNCHFQLDTRCALQPMIKYEGQEKIKHISHVHPLTLYPENNVHHEVCCKGCEKNCSILAYGCSNCNFYLHKSCAELPLEIMNSYHPAHPLILLNVGSQNLKKVKCNFCLKECGGFVFRCGECNFNLDVDCAFLKPTVEFMKHSHLLTVVDNIYGELECCACNRSCISSPAFRCLECDYNLHLVCGPLPVTIKHKCHIDPLTLKDFYVEDEDDDDEFYCDACEERRDPKLCVYYCEIGCPMIVEVKCVLSVVIPALRGERGDVKLRTAVRQITSKVISKELMVTEMKQNEAANETREGLSFDDIFHSLNASEKNEINDIIERMQKKMKRGKESVKGKEKDGTHPALFTSEAFRRFMDCIDAHNICLWKQYKQGSSSLKTKRSLLNSAMILNGPSVVLGNEFPSFLLEQNEFVKIGDVLLSPTLNSIYMQLLGRFRDDDIPGLSPKVGSLILYILCGVIQNMSTTKVVDVTEHKLGEWVACLKWAECAGFKIQFLFRHIKRVARVHYVFRARKLLDSSEVEHQQEIERTREEVEKLRTKMEAATAKFQLIEEHKKSRTAREKQFLKKTPLAMQWKPAADGLFDIVKDHK</sequence>
<accession>A0ABQ9M1F6</accession>